<name>A0A0A7KTK5_AERSS</name>
<proteinExistence type="predicted"/>
<sequence>MANPYYDRLNEYVPGELADGQAVEADFGAVQTGFERVNTDMQARVTKATKVNGKPLSGDVDLTPGDVGAMRSLNGQKPNADGDLVLNLLHGSDTADQYVSSSFTYDVDGRLTSMITLYPAGLKSSSFTYDPSGRLLSSVSIYLGRKTTTTYLYNNNGQLESAESVETEHE</sequence>
<dbReference type="AlphaFoldDB" id="A0A0A7KTK5"/>
<dbReference type="EMBL" id="KJ626178">
    <property type="protein sequence ID" value="AIZ49599.1"/>
    <property type="molecule type" value="Genomic_DNA"/>
</dbReference>
<dbReference type="InterPro" id="IPR031325">
    <property type="entry name" value="RHS_repeat"/>
</dbReference>
<protein>
    <recommendedName>
        <fullName evidence="2">YD repeat-containing protein</fullName>
    </recommendedName>
</protein>
<reference evidence="1" key="2">
    <citation type="journal article" date="2015" name="Vet. Microbiol.">
        <title>Variants of a genomic island in Aeromonas salmonicida subsp. salmonicida link isolates with their geographical origins.</title>
        <authorList>
            <person name="Emond-Rheault J.G."/>
            <person name="Vincent A.T."/>
            <person name="Trudel M.V."/>
            <person name="Brochu F."/>
            <person name="Boyle B."/>
            <person name="Tanaka K.H."/>
            <person name="Attere S.A."/>
            <person name="Jubinville E."/>
            <person name="Loch T.P."/>
            <person name="Winters A.D."/>
            <person name="Faisal M."/>
            <person name="Frenette M."/>
            <person name="Derome N."/>
            <person name="Charette S.J."/>
        </authorList>
    </citation>
    <scope>NUCLEOTIDE SEQUENCE</scope>
    <source>
        <strain evidence="1">01-B526</strain>
    </source>
</reference>
<organism evidence="1">
    <name type="scientific">Aeromonas salmonicida subsp. salmonicida</name>
    <dbReference type="NCBI Taxonomy" id="29491"/>
    <lineage>
        <taxon>Bacteria</taxon>
        <taxon>Pseudomonadati</taxon>
        <taxon>Pseudomonadota</taxon>
        <taxon>Gammaproteobacteria</taxon>
        <taxon>Aeromonadales</taxon>
        <taxon>Aeromonadaceae</taxon>
        <taxon>Aeromonas</taxon>
    </lineage>
</organism>
<reference evidence="1" key="1">
    <citation type="submission" date="2014-03" db="EMBL/GenBank/DDBJ databases">
        <authorList>
            <person name="Emond-Rheault J.-G."/>
            <person name="Trudel M.V."/>
            <person name="Vincent A.T."/>
            <person name="Brochu F."/>
            <person name="Boyle B."/>
            <person name="Tanaka K.H."/>
            <person name="Attere S.A."/>
            <person name="Jubinville E."/>
            <person name="Frenette M."/>
            <person name="Derome N."/>
            <person name="Charette S.J."/>
        </authorList>
    </citation>
    <scope>NUCLEOTIDE SEQUENCE</scope>
    <source>
        <strain evidence="1">01-B526</strain>
    </source>
</reference>
<evidence type="ECO:0008006" key="2">
    <source>
        <dbReference type="Google" id="ProtNLM"/>
    </source>
</evidence>
<dbReference type="RefSeq" id="WP_005310274.1">
    <property type="nucleotide sequence ID" value="NZ_CP038102.1"/>
</dbReference>
<accession>A0A0A7KTK5</accession>
<evidence type="ECO:0000313" key="1">
    <source>
        <dbReference type="EMBL" id="AIZ49599.1"/>
    </source>
</evidence>
<dbReference type="Pfam" id="PF05593">
    <property type="entry name" value="RHS_repeat"/>
    <property type="match status" value="1"/>
</dbReference>
<dbReference type="Gene3D" id="2.180.10.10">
    <property type="entry name" value="RHS repeat-associated core"/>
    <property type="match status" value="1"/>
</dbReference>